<name>A0A8S4EEC8_PLUXY</name>
<protein>
    <submittedName>
        <fullName evidence="2">(diamondback moth) hypothetical protein</fullName>
    </submittedName>
</protein>
<reference evidence="2" key="1">
    <citation type="submission" date="2020-11" db="EMBL/GenBank/DDBJ databases">
        <authorList>
            <person name="Whiteford S."/>
        </authorList>
    </citation>
    <scope>NUCLEOTIDE SEQUENCE</scope>
</reference>
<comment type="caution">
    <text evidence="2">The sequence shown here is derived from an EMBL/GenBank/DDBJ whole genome shotgun (WGS) entry which is preliminary data.</text>
</comment>
<accession>A0A8S4EEC8</accession>
<evidence type="ECO:0000256" key="1">
    <source>
        <dbReference type="SAM" id="SignalP"/>
    </source>
</evidence>
<keyword evidence="3" id="KW-1185">Reference proteome</keyword>
<sequence>MNVLMLWLASTVLGQLAQCCPAGVLAAVPFVLEYAIWRGWTQAVLYTPKMNSACSWATVRLVKCLNVNGVGAAVAGAGAGRLRGRGGGCGPSWGWSSLRPASTTMTASWGCSNSVAANGPPATATNAATIKMNENYRKYASGGVLWWHVCGSSYTLNISTDSKLNDPSSKSRVALLSSCCHAAVTLLPH</sequence>
<dbReference type="EMBL" id="CAJHNJ030000015">
    <property type="protein sequence ID" value="CAG9113429.1"/>
    <property type="molecule type" value="Genomic_DNA"/>
</dbReference>
<gene>
    <name evidence="2" type="ORF">PLXY2_LOCUS5182</name>
</gene>
<proteinExistence type="predicted"/>
<keyword evidence="1" id="KW-0732">Signal</keyword>
<dbReference type="AlphaFoldDB" id="A0A8S4EEC8"/>
<evidence type="ECO:0000313" key="2">
    <source>
        <dbReference type="EMBL" id="CAG9113429.1"/>
    </source>
</evidence>
<feature type="signal peptide" evidence="1">
    <location>
        <begin position="1"/>
        <end position="19"/>
    </location>
</feature>
<organism evidence="2 3">
    <name type="scientific">Plutella xylostella</name>
    <name type="common">Diamondback moth</name>
    <name type="synonym">Plutella maculipennis</name>
    <dbReference type="NCBI Taxonomy" id="51655"/>
    <lineage>
        <taxon>Eukaryota</taxon>
        <taxon>Metazoa</taxon>
        <taxon>Ecdysozoa</taxon>
        <taxon>Arthropoda</taxon>
        <taxon>Hexapoda</taxon>
        <taxon>Insecta</taxon>
        <taxon>Pterygota</taxon>
        <taxon>Neoptera</taxon>
        <taxon>Endopterygota</taxon>
        <taxon>Lepidoptera</taxon>
        <taxon>Glossata</taxon>
        <taxon>Ditrysia</taxon>
        <taxon>Yponomeutoidea</taxon>
        <taxon>Plutellidae</taxon>
        <taxon>Plutella</taxon>
    </lineage>
</organism>
<evidence type="ECO:0000313" key="3">
    <source>
        <dbReference type="Proteomes" id="UP000653454"/>
    </source>
</evidence>
<feature type="chain" id="PRO_5035948367" evidence="1">
    <location>
        <begin position="20"/>
        <end position="189"/>
    </location>
</feature>
<dbReference type="Proteomes" id="UP000653454">
    <property type="component" value="Unassembled WGS sequence"/>
</dbReference>